<keyword evidence="3" id="KW-1185">Reference proteome</keyword>
<dbReference type="CDD" id="cd00093">
    <property type="entry name" value="HTH_XRE"/>
    <property type="match status" value="1"/>
</dbReference>
<dbReference type="Gene3D" id="1.10.260.40">
    <property type="entry name" value="lambda repressor-like DNA-binding domains"/>
    <property type="match status" value="1"/>
</dbReference>
<dbReference type="PROSITE" id="PS50943">
    <property type="entry name" value="HTH_CROC1"/>
    <property type="match status" value="1"/>
</dbReference>
<gene>
    <name evidence="2" type="ORF">CU102_23190</name>
</gene>
<dbReference type="InterPro" id="IPR001387">
    <property type="entry name" value="Cro/C1-type_HTH"/>
</dbReference>
<evidence type="ECO:0000313" key="3">
    <source>
        <dbReference type="Proteomes" id="UP000241444"/>
    </source>
</evidence>
<dbReference type="Pfam" id="PF01381">
    <property type="entry name" value="HTH_3"/>
    <property type="match status" value="1"/>
</dbReference>
<reference evidence="3" key="1">
    <citation type="submission" date="2017-11" db="EMBL/GenBank/DDBJ databases">
        <authorList>
            <person name="Kuznetsova I."/>
            <person name="Sazanova A."/>
            <person name="Chirak E."/>
            <person name="Safronova V."/>
            <person name="Willems A."/>
        </authorList>
    </citation>
    <scope>NUCLEOTIDE SEQUENCE [LARGE SCALE GENOMIC DNA]</scope>
    <source>
        <strain evidence="3">STM 196</strain>
    </source>
</reference>
<dbReference type="OrthoDB" id="4419620at2"/>
<dbReference type="SUPFAM" id="SSF47413">
    <property type="entry name" value="lambda repressor-like DNA-binding domains"/>
    <property type="match status" value="1"/>
</dbReference>
<dbReference type="InterPro" id="IPR010982">
    <property type="entry name" value="Lambda_DNA-bd_dom_sf"/>
</dbReference>
<dbReference type="GO" id="GO:0003677">
    <property type="term" value="F:DNA binding"/>
    <property type="evidence" value="ECO:0007669"/>
    <property type="project" value="InterPro"/>
</dbReference>
<protein>
    <submittedName>
        <fullName evidence="2">Transcriptional regulator</fullName>
    </submittedName>
</protein>
<comment type="caution">
    <text evidence="2">The sequence shown here is derived from an EMBL/GenBank/DDBJ whole genome shotgun (WGS) entry which is preliminary data.</text>
</comment>
<name>A0A2P7BBC3_9HYPH</name>
<dbReference type="RefSeq" id="WP_106713464.1">
    <property type="nucleotide sequence ID" value="NZ_PGGO01000023.1"/>
</dbReference>
<organism evidence="2 3">
    <name type="scientific">Phyllobacterium brassicacearum</name>
    <dbReference type="NCBI Taxonomy" id="314235"/>
    <lineage>
        <taxon>Bacteria</taxon>
        <taxon>Pseudomonadati</taxon>
        <taxon>Pseudomonadota</taxon>
        <taxon>Alphaproteobacteria</taxon>
        <taxon>Hyphomicrobiales</taxon>
        <taxon>Phyllobacteriaceae</taxon>
        <taxon>Phyllobacterium</taxon>
    </lineage>
</organism>
<dbReference type="EMBL" id="PGGO01000023">
    <property type="protein sequence ID" value="PSH63764.1"/>
    <property type="molecule type" value="Genomic_DNA"/>
</dbReference>
<sequence>MDHIAITGRQIAAARALLGMSQSKLAEGANISVPTLKRMEASDGPASGMINNVAAVRLVLESAGIEFFNGTGVKLGSR</sequence>
<evidence type="ECO:0000259" key="1">
    <source>
        <dbReference type="PROSITE" id="PS50943"/>
    </source>
</evidence>
<dbReference type="AlphaFoldDB" id="A0A2P7BBC3"/>
<evidence type="ECO:0000313" key="2">
    <source>
        <dbReference type="EMBL" id="PSH63764.1"/>
    </source>
</evidence>
<accession>A0A2P7BBC3</accession>
<proteinExistence type="predicted"/>
<dbReference type="Proteomes" id="UP000241444">
    <property type="component" value="Unassembled WGS sequence"/>
</dbReference>
<feature type="domain" description="HTH cro/C1-type" evidence="1">
    <location>
        <begin position="11"/>
        <end position="40"/>
    </location>
</feature>